<evidence type="ECO:0000313" key="2">
    <source>
        <dbReference type="Proteomes" id="UP000018851"/>
    </source>
</evidence>
<keyword evidence="2" id="KW-1185">Reference proteome</keyword>
<sequence length="263" mass="29186">MVREYPFIEGSAAGVRGKFMLDTGIESALSINDHRVPVTGARTIGTGFFGSGQTFEIHLVPEVRAVHIGGLSYPSVTLVTSKDSRLLENDVTPDFIGWFGYTAFANHAMKLDYRNLRATFYKHGEADYLKGERVIAELPFETRKLPNIPLVPGYIGDMPVITDWDTGQYGSLRTSEAGKARLLKEGRLTPSKTKPDSFDLHGWELSGHPMPDLKGIEVETTPSPAAAPIGITEPDLLSLGYNILSQFKTVWDYPRKRIYLLVR</sequence>
<gene>
    <name evidence="1" type="ORF">NX02_19205</name>
</gene>
<name>W0AIN8_9SPHN</name>
<protein>
    <recommendedName>
        <fullName evidence="3">Peptidase A2 domain-containing protein</fullName>
    </recommendedName>
</protein>
<dbReference type="PATRIC" id="fig|1123269.5.peg.3760"/>
<evidence type="ECO:0000313" key="1">
    <source>
        <dbReference type="EMBL" id="AHE55505.1"/>
    </source>
</evidence>
<dbReference type="Proteomes" id="UP000018851">
    <property type="component" value="Chromosome"/>
</dbReference>
<evidence type="ECO:0008006" key="3">
    <source>
        <dbReference type="Google" id="ProtNLM"/>
    </source>
</evidence>
<dbReference type="STRING" id="1123269.NX02_19205"/>
<dbReference type="eggNOG" id="ENOG5033YJP">
    <property type="taxonomic scope" value="Bacteria"/>
</dbReference>
<dbReference type="AlphaFoldDB" id="W0AIN8"/>
<accession>W0AIN8</accession>
<proteinExistence type="predicted"/>
<organism evidence="1 2">
    <name type="scientific">Sphingomonas sanxanigenens DSM 19645 = NX02</name>
    <dbReference type="NCBI Taxonomy" id="1123269"/>
    <lineage>
        <taxon>Bacteria</taxon>
        <taxon>Pseudomonadati</taxon>
        <taxon>Pseudomonadota</taxon>
        <taxon>Alphaproteobacteria</taxon>
        <taxon>Sphingomonadales</taxon>
        <taxon>Sphingomonadaceae</taxon>
        <taxon>Sphingomonas</taxon>
    </lineage>
</organism>
<dbReference type="EMBL" id="CP006644">
    <property type="protein sequence ID" value="AHE55505.1"/>
    <property type="molecule type" value="Genomic_DNA"/>
</dbReference>
<reference evidence="1 2" key="1">
    <citation type="submission" date="2013-07" db="EMBL/GenBank/DDBJ databases">
        <title>Completed genome of Sphingomonas sanxanigenens NX02.</title>
        <authorList>
            <person name="Ma T."/>
            <person name="Huang H."/>
            <person name="Wu M."/>
            <person name="Li X."/>
            <person name="Li G."/>
        </authorList>
    </citation>
    <scope>NUCLEOTIDE SEQUENCE [LARGE SCALE GENOMIC DNA]</scope>
    <source>
        <strain evidence="1 2">NX02</strain>
    </source>
</reference>
<dbReference type="KEGG" id="ssan:NX02_19205"/>
<dbReference type="HOGENOM" id="CLU_876907_0_0_5"/>